<dbReference type="InterPro" id="IPR054000">
    <property type="entry name" value="MLKL_N"/>
</dbReference>
<dbReference type="RefSeq" id="XP_007867438.1">
    <property type="nucleotide sequence ID" value="XM_007869247.1"/>
</dbReference>
<keyword evidence="4" id="KW-1185">Reference proteome</keyword>
<dbReference type="GeneID" id="19300798"/>
<dbReference type="eggNOG" id="KOG1130">
    <property type="taxonomic scope" value="Eukaryota"/>
</dbReference>
<dbReference type="InterPro" id="IPR059179">
    <property type="entry name" value="MLKL-like_MCAfunc"/>
</dbReference>
<dbReference type="KEGG" id="gtr:GLOTRDRAFT_121962"/>
<evidence type="ECO:0000259" key="2">
    <source>
        <dbReference type="Pfam" id="PF22215"/>
    </source>
</evidence>
<dbReference type="Pfam" id="PF13424">
    <property type="entry name" value="TPR_12"/>
    <property type="match status" value="2"/>
</dbReference>
<dbReference type="GO" id="GO:0007166">
    <property type="term" value="P:cell surface receptor signaling pathway"/>
    <property type="evidence" value="ECO:0007669"/>
    <property type="project" value="InterPro"/>
</dbReference>
<dbReference type="PANTHER" id="PTHR47691:SF3">
    <property type="entry name" value="HTH-TYPE TRANSCRIPTIONAL REGULATOR RV0890C-RELATED"/>
    <property type="match status" value="1"/>
</dbReference>
<feature type="domain" description="Novel STAND NTPase 1" evidence="1">
    <location>
        <begin position="210"/>
        <end position="356"/>
    </location>
</feature>
<dbReference type="InterPro" id="IPR049052">
    <property type="entry name" value="nSTAND1"/>
</dbReference>
<dbReference type="InterPro" id="IPR036537">
    <property type="entry name" value="Adaptor_Cbl_N_dom_sf"/>
</dbReference>
<proteinExistence type="predicted"/>
<dbReference type="Pfam" id="PF20703">
    <property type="entry name" value="nSTAND1"/>
    <property type="match status" value="1"/>
</dbReference>
<dbReference type="HOGENOM" id="CLU_006580_0_0_1"/>
<dbReference type="SUPFAM" id="SSF52540">
    <property type="entry name" value="P-loop containing nucleoside triphosphate hydrolases"/>
    <property type="match status" value="1"/>
</dbReference>
<dbReference type="PANTHER" id="PTHR47691">
    <property type="entry name" value="REGULATOR-RELATED"/>
    <property type="match status" value="1"/>
</dbReference>
<dbReference type="SMART" id="SM00028">
    <property type="entry name" value="TPR"/>
    <property type="match status" value="6"/>
</dbReference>
<accession>S7RN03</accession>
<protein>
    <submittedName>
        <fullName evidence="3">TPR-like protein</fullName>
    </submittedName>
</protein>
<sequence length="942" mass="105569">MAPRRAHEGPSKGEKALDALQKTLDVTSTVADATNTPFVKGGLQMAIKIVEAAQLTKKNQHNCEEVAQRAAHIMLNVAETLKGKNAGDINRELQSQLGMFQSKLSDICCDMEQMKSRRWLKRFLAGKSDSDAISRWNQYLSDTRQLFMESGLIDLQIGLAKIGSDITYVRTTLDVLTGSAQNCDSCSECDQLQNTPNLFLSRTPPPMPSAFHGREREVSEAVQMILSSWSQPQSNLAILGPGGMGKTSLALAVLHHQDIKDAFGEQIYFVPCDSAASADLLVSHIITVFPIYKGDGEDILTSLDIFLRGVPRLLLALDNFETPYQEGNSQGVGEVLRRIVAVPQVTVMITMRGDFAPVEALWCQLLKLEPLSMAASKKIFFHFNQKCEDIQALDSLLDGLDRIPLAVTLVSHLAQSESVESLIVQWEEMKTSLLQHGAADEKNNNLEVSIDLSLKSKIIQKATSAIDLLALISYLPDGILALSKQQQQQSLQDMVSHMEGRYEGLKALKAVGLVQESGGSINTLSPIRHYVLKKYPLHQIHREALEKYYITLISKYDPKNPNGIDSHLMSESGNIIALVKQATQRQGGLSSELLHAAYEMSWFLFHHKPTTELLDLIIPMSMSLDDRVFQADCQRLAGLILRFTYNYTKAQVQAYAAMNRLNTLRLEKLQKAREEFQQVGDRYGQAQCLQSIGDILWMQDEYPEAVEKLQEAREEFQQIGDRSGQVQCLQTLGDILWVQGEYSEAVERLQQAKGQFQQIGDSLGQAQCLRSLGNIMWMQSEYCEAVEKLQQAKEQFQQIGDRLGQAQCLQSLGDILKMQEEYPVAVEKLQQAREQFQQVGDRLGQAQCLRSLGDILWMQGGYPESVKMLEQARAEFRQIGDKLALAQCLMCLGVVLESQQKWSEAVEKLQEARKLFKLVGDRRGQARCLQSLDDILKMQYEN</sequence>
<dbReference type="SUPFAM" id="SSF48452">
    <property type="entry name" value="TPR-like"/>
    <property type="match status" value="2"/>
</dbReference>
<dbReference type="Gene3D" id="1.20.930.20">
    <property type="entry name" value="Adaptor protein Cbl, N-terminal domain"/>
    <property type="match status" value="1"/>
</dbReference>
<dbReference type="Gene3D" id="3.40.50.300">
    <property type="entry name" value="P-loop containing nucleotide triphosphate hydrolases"/>
    <property type="match status" value="1"/>
</dbReference>
<reference evidence="3 4" key="1">
    <citation type="journal article" date="2012" name="Science">
        <title>The Paleozoic origin of enzymatic lignin decomposition reconstructed from 31 fungal genomes.</title>
        <authorList>
            <person name="Floudas D."/>
            <person name="Binder M."/>
            <person name="Riley R."/>
            <person name="Barry K."/>
            <person name="Blanchette R.A."/>
            <person name="Henrissat B."/>
            <person name="Martinez A.T."/>
            <person name="Otillar R."/>
            <person name="Spatafora J.W."/>
            <person name="Yadav J.S."/>
            <person name="Aerts A."/>
            <person name="Benoit I."/>
            <person name="Boyd A."/>
            <person name="Carlson A."/>
            <person name="Copeland A."/>
            <person name="Coutinho P.M."/>
            <person name="de Vries R.P."/>
            <person name="Ferreira P."/>
            <person name="Findley K."/>
            <person name="Foster B."/>
            <person name="Gaskell J."/>
            <person name="Glotzer D."/>
            <person name="Gorecki P."/>
            <person name="Heitman J."/>
            <person name="Hesse C."/>
            <person name="Hori C."/>
            <person name="Igarashi K."/>
            <person name="Jurgens J.A."/>
            <person name="Kallen N."/>
            <person name="Kersten P."/>
            <person name="Kohler A."/>
            <person name="Kuees U."/>
            <person name="Kumar T.K.A."/>
            <person name="Kuo A."/>
            <person name="LaButti K."/>
            <person name="Larrondo L.F."/>
            <person name="Lindquist E."/>
            <person name="Ling A."/>
            <person name="Lombard V."/>
            <person name="Lucas S."/>
            <person name="Lundell T."/>
            <person name="Martin R."/>
            <person name="McLaughlin D.J."/>
            <person name="Morgenstern I."/>
            <person name="Morin E."/>
            <person name="Murat C."/>
            <person name="Nagy L.G."/>
            <person name="Nolan M."/>
            <person name="Ohm R.A."/>
            <person name="Patyshakuliyeva A."/>
            <person name="Rokas A."/>
            <person name="Ruiz-Duenas F.J."/>
            <person name="Sabat G."/>
            <person name="Salamov A."/>
            <person name="Samejima M."/>
            <person name="Schmutz J."/>
            <person name="Slot J.C."/>
            <person name="St John F."/>
            <person name="Stenlid J."/>
            <person name="Sun H."/>
            <person name="Sun S."/>
            <person name="Syed K."/>
            <person name="Tsang A."/>
            <person name="Wiebenga A."/>
            <person name="Young D."/>
            <person name="Pisabarro A."/>
            <person name="Eastwood D.C."/>
            <person name="Martin F."/>
            <person name="Cullen D."/>
            <person name="Grigoriev I.V."/>
            <person name="Hibbett D.S."/>
        </authorList>
    </citation>
    <scope>NUCLEOTIDE SEQUENCE [LARGE SCALE GENOMIC DNA]</scope>
    <source>
        <strain evidence="3 4">ATCC 11539</strain>
    </source>
</reference>
<dbReference type="InterPro" id="IPR011990">
    <property type="entry name" value="TPR-like_helical_dom_sf"/>
</dbReference>
<name>S7RN03_GLOTA</name>
<dbReference type="Pfam" id="PF22215">
    <property type="entry name" value="MLKL_N"/>
    <property type="match status" value="1"/>
</dbReference>
<dbReference type="EMBL" id="KB469304">
    <property type="protein sequence ID" value="EPQ54099.1"/>
    <property type="molecule type" value="Genomic_DNA"/>
</dbReference>
<dbReference type="InterPro" id="IPR027417">
    <property type="entry name" value="P-loop_NTPase"/>
</dbReference>
<dbReference type="InterPro" id="IPR019734">
    <property type="entry name" value="TPR_rpt"/>
</dbReference>
<dbReference type="STRING" id="670483.S7RN03"/>
<dbReference type="OMA" id="HACAIAN"/>
<evidence type="ECO:0000313" key="3">
    <source>
        <dbReference type="EMBL" id="EPQ54099.1"/>
    </source>
</evidence>
<evidence type="ECO:0000313" key="4">
    <source>
        <dbReference type="Proteomes" id="UP000030669"/>
    </source>
</evidence>
<evidence type="ECO:0000259" key="1">
    <source>
        <dbReference type="Pfam" id="PF20703"/>
    </source>
</evidence>
<dbReference type="AlphaFoldDB" id="S7RN03"/>
<dbReference type="CDD" id="cd21037">
    <property type="entry name" value="MLKL_NTD"/>
    <property type="match status" value="1"/>
</dbReference>
<dbReference type="OrthoDB" id="431454at2759"/>
<feature type="domain" description="Mixed lineage kinase" evidence="2">
    <location>
        <begin position="43"/>
        <end position="145"/>
    </location>
</feature>
<gene>
    <name evidence="3" type="ORF">GLOTRDRAFT_121962</name>
</gene>
<dbReference type="Proteomes" id="UP000030669">
    <property type="component" value="Unassembled WGS sequence"/>
</dbReference>
<dbReference type="Gene3D" id="1.25.40.10">
    <property type="entry name" value="Tetratricopeptide repeat domain"/>
    <property type="match status" value="2"/>
</dbReference>
<organism evidence="3 4">
    <name type="scientific">Gloeophyllum trabeum (strain ATCC 11539 / FP-39264 / Madison 617)</name>
    <name type="common">Brown rot fungus</name>
    <dbReference type="NCBI Taxonomy" id="670483"/>
    <lineage>
        <taxon>Eukaryota</taxon>
        <taxon>Fungi</taxon>
        <taxon>Dikarya</taxon>
        <taxon>Basidiomycota</taxon>
        <taxon>Agaricomycotina</taxon>
        <taxon>Agaricomycetes</taxon>
        <taxon>Gloeophyllales</taxon>
        <taxon>Gloeophyllaceae</taxon>
        <taxon>Gloeophyllum</taxon>
    </lineage>
</organism>